<reference evidence="2 3" key="1">
    <citation type="submission" date="2022-05" db="EMBL/GenBank/DDBJ databases">
        <authorList>
            <consortium name="Genoscope - CEA"/>
            <person name="William W."/>
        </authorList>
    </citation>
    <scope>NUCLEOTIDE SEQUENCE [LARGE SCALE GENOMIC DNA]</scope>
</reference>
<evidence type="ECO:0000256" key="1">
    <source>
        <dbReference type="SAM" id="MobiDB-lite"/>
    </source>
</evidence>
<feature type="region of interest" description="Disordered" evidence="1">
    <location>
        <begin position="41"/>
        <end position="77"/>
    </location>
</feature>
<keyword evidence="3" id="KW-1185">Reference proteome</keyword>
<sequence>MKVTSLQNADDGASNVRNYINVVSAILRQFRVNSEDFLMPPTIPEDCRRFPKTNEENQKEQKQSCAPLSEPSGSDVKKTSKIFVSSERSHVCLFCKKPQKKVRRHQTRKHKNESQVAKAMAMETAQEQDLAFERLRLLGDYQHNCDVLALGEGELIVVRMPKNVEEGIAANYLPCPSCMGFYGLRALEAPTKLPHRSQETPQNGRGYSKKLSFYYQQLYCPPKM</sequence>
<feature type="compositionally biased region" description="Basic and acidic residues" evidence="1">
    <location>
        <begin position="45"/>
        <end position="62"/>
    </location>
</feature>
<proteinExistence type="predicted"/>
<gene>
    <name evidence="2" type="ORF">PLOB_00042093</name>
</gene>
<dbReference type="PANTHER" id="PTHR33480">
    <property type="entry name" value="SET DOMAIN-CONTAINING PROTEIN-RELATED"/>
    <property type="match status" value="1"/>
</dbReference>
<accession>A0ABN8SCP9</accession>
<comment type="caution">
    <text evidence="2">The sequence shown here is derived from an EMBL/GenBank/DDBJ whole genome shotgun (WGS) entry which is preliminary data.</text>
</comment>
<protein>
    <submittedName>
        <fullName evidence="2">Uncharacterized protein</fullName>
    </submittedName>
</protein>
<evidence type="ECO:0000313" key="3">
    <source>
        <dbReference type="Proteomes" id="UP001159405"/>
    </source>
</evidence>
<name>A0ABN8SCP9_9CNID</name>
<dbReference type="EMBL" id="CALNXK010000674">
    <property type="protein sequence ID" value="CAH3189020.1"/>
    <property type="molecule type" value="Genomic_DNA"/>
</dbReference>
<evidence type="ECO:0000313" key="2">
    <source>
        <dbReference type="EMBL" id="CAH3189020.1"/>
    </source>
</evidence>
<organism evidence="2 3">
    <name type="scientific">Porites lobata</name>
    <dbReference type="NCBI Taxonomy" id="104759"/>
    <lineage>
        <taxon>Eukaryota</taxon>
        <taxon>Metazoa</taxon>
        <taxon>Cnidaria</taxon>
        <taxon>Anthozoa</taxon>
        <taxon>Hexacorallia</taxon>
        <taxon>Scleractinia</taxon>
        <taxon>Fungiina</taxon>
        <taxon>Poritidae</taxon>
        <taxon>Porites</taxon>
    </lineage>
</organism>
<dbReference type="Proteomes" id="UP001159405">
    <property type="component" value="Unassembled WGS sequence"/>
</dbReference>